<evidence type="ECO:0000313" key="10">
    <source>
        <dbReference type="Proteomes" id="UP000011715"/>
    </source>
</evidence>
<feature type="transmembrane region" description="Helical" evidence="7">
    <location>
        <begin position="153"/>
        <end position="176"/>
    </location>
</feature>
<dbReference type="EMBL" id="GL876970">
    <property type="protein sequence ID" value="KLU87238.1"/>
    <property type="molecule type" value="Genomic_DNA"/>
</dbReference>
<organism evidence="9 10">
    <name type="scientific">Magnaporthiopsis poae (strain ATCC 64411 / 73-15)</name>
    <name type="common">Kentucky bluegrass fungus</name>
    <name type="synonym">Magnaporthe poae</name>
    <dbReference type="NCBI Taxonomy" id="644358"/>
    <lineage>
        <taxon>Eukaryota</taxon>
        <taxon>Fungi</taxon>
        <taxon>Dikarya</taxon>
        <taxon>Ascomycota</taxon>
        <taxon>Pezizomycotina</taxon>
        <taxon>Sordariomycetes</taxon>
        <taxon>Sordariomycetidae</taxon>
        <taxon>Magnaporthales</taxon>
        <taxon>Magnaporthaceae</taxon>
        <taxon>Magnaporthiopsis</taxon>
    </lineage>
</organism>
<feature type="transmembrane region" description="Helical" evidence="7">
    <location>
        <begin position="330"/>
        <end position="348"/>
    </location>
</feature>
<feature type="region of interest" description="Disordered" evidence="6">
    <location>
        <begin position="1"/>
        <end position="44"/>
    </location>
</feature>
<feature type="transmembrane region" description="Helical" evidence="7">
    <location>
        <begin position="264"/>
        <end position="287"/>
    </location>
</feature>
<dbReference type="GO" id="GO:0022857">
    <property type="term" value="F:transmembrane transporter activity"/>
    <property type="evidence" value="ECO:0007669"/>
    <property type="project" value="InterPro"/>
</dbReference>
<feature type="compositionally biased region" description="Basic and acidic residues" evidence="6">
    <location>
        <begin position="1"/>
        <end position="20"/>
    </location>
</feature>
<dbReference type="OMA" id="YHIAIPQ"/>
<reference evidence="9" key="4">
    <citation type="journal article" date="2015" name="G3 (Bethesda)">
        <title>Genome sequences of three phytopathogenic species of the Magnaporthaceae family of fungi.</title>
        <authorList>
            <person name="Okagaki L.H."/>
            <person name="Nunes C.C."/>
            <person name="Sailsbery J."/>
            <person name="Clay B."/>
            <person name="Brown D."/>
            <person name="John T."/>
            <person name="Oh Y."/>
            <person name="Young N."/>
            <person name="Fitzgerald M."/>
            <person name="Haas B.J."/>
            <person name="Zeng Q."/>
            <person name="Young S."/>
            <person name="Adiconis X."/>
            <person name="Fan L."/>
            <person name="Levin J.Z."/>
            <person name="Mitchell T.K."/>
            <person name="Okubara P.A."/>
            <person name="Farman M.L."/>
            <person name="Kohn L.M."/>
            <person name="Birren B."/>
            <person name="Ma L.-J."/>
            <person name="Dean R.A."/>
        </authorList>
    </citation>
    <scope>NUCLEOTIDE SEQUENCE</scope>
    <source>
        <strain evidence="9">ATCC 64411 / 73-15</strain>
    </source>
</reference>
<keyword evidence="4 7" id="KW-1133">Transmembrane helix</keyword>
<keyword evidence="2" id="KW-0813">Transport</keyword>
<keyword evidence="10" id="KW-1185">Reference proteome</keyword>
<dbReference type="PANTHER" id="PTHR43791:SF36">
    <property type="entry name" value="TRANSPORTER, PUTATIVE (AFU_ORTHOLOGUE AFUA_6G08340)-RELATED"/>
    <property type="match status" value="1"/>
</dbReference>
<evidence type="ECO:0000256" key="3">
    <source>
        <dbReference type="ARBA" id="ARBA00022692"/>
    </source>
</evidence>
<feature type="transmembrane region" description="Helical" evidence="7">
    <location>
        <begin position="127"/>
        <end position="147"/>
    </location>
</feature>
<evidence type="ECO:0000256" key="1">
    <source>
        <dbReference type="ARBA" id="ARBA00004141"/>
    </source>
</evidence>
<evidence type="ECO:0000256" key="2">
    <source>
        <dbReference type="ARBA" id="ARBA00022448"/>
    </source>
</evidence>
<proteinExistence type="predicted"/>
<protein>
    <submittedName>
        <fullName evidence="8">MFS transporter</fullName>
    </submittedName>
</protein>
<evidence type="ECO:0000256" key="7">
    <source>
        <dbReference type="SAM" id="Phobius"/>
    </source>
</evidence>
<reference evidence="10" key="1">
    <citation type="submission" date="2010-05" db="EMBL/GenBank/DDBJ databases">
        <title>The genome sequence of Magnaporthe poae strain ATCC 64411.</title>
        <authorList>
            <person name="Ma L.-J."/>
            <person name="Dead R."/>
            <person name="Young S."/>
            <person name="Zeng Q."/>
            <person name="Koehrsen M."/>
            <person name="Alvarado L."/>
            <person name="Berlin A."/>
            <person name="Chapman S.B."/>
            <person name="Chen Z."/>
            <person name="Freedman E."/>
            <person name="Gellesch M."/>
            <person name="Goldberg J."/>
            <person name="Griggs A."/>
            <person name="Gujja S."/>
            <person name="Heilman E.R."/>
            <person name="Heiman D."/>
            <person name="Hepburn T."/>
            <person name="Howarth C."/>
            <person name="Jen D."/>
            <person name="Larson L."/>
            <person name="Mehta T."/>
            <person name="Neiman D."/>
            <person name="Pearson M."/>
            <person name="Roberts A."/>
            <person name="Saif S."/>
            <person name="Shea T."/>
            <person name="Shenoy N."/>
            <person name="Sisk P."/>
            <person name="Stolte C."/>
            <person name="Sykes S."/>
            <person name="Walk T."/>
            <person name="White J."/>
            <person name="Yandava C."/>
            <person name="Haas B."/>
            <person name="Nusbaum C."/>
            <person name="Birren B."/>
        </authorList>
    </citation>
    <scope>NUCLEOTIDE SEQUENCE [LARGE SCALE GENOMIC DNA]</scope>
    <source>
        <strain evidence="10">ATCC 64411 / 73-15</strain>
    </source>
</reference>
<dbReference type="eggNOG" id="KOG2533">
    <property type="taxonomic scope" value="Eukaryota"/>
</dbReference>
<accession>A0A0C4E1H8</accession>
<feature type="transmembrane region" description="Helical" evidence="7">
    <location>
        <begin position="188"/>
        <end position="209"/>
    </location>
</feature>
<name>A0A0C4E1H8_MAGP6</name>
<dbReference type="FunFam" id="1.20.1250.20:FF:000013">
    <property type="entry name" value="MFS general substrate transporter"/>
    <property type="match status" value="1"/>
</dbReference>
<reference evidence="9" key="5">
    <citation type="submission" date="2015-06" db="UniProtKB">
        <authorList>
            <consortium name="EnsemblFungi"/>
        </authorList>
    </citation>
    <scope>IDENTIFICATION</scope>
    <source>
        <strain evidence="9">ATCC 64411</strain>
    </source>
</reference>
<dbReference type="EnsemblFungi" id="MAPG_06239T0">
    <property type="protein sequence ID" value="MAPG_06239T0"/>
    <property type="gene ID" value="MAPG_06239"/>
</dbReference>
<dbReference type="VEuPathDB" id="FungiDB:MAPG_06239"/>
<dbReference type="EMBL" id="ADBL01001498">
    <property type="status" value="NOT_ANNOTATED_CDS"/>
    <property type="molecule type" value="Genomic_DNA"/>
</dbReference>
<sequence length="460" mass="50672">MEELKTSEAPVGREVRRRYDPGAAGEPSDNELRPSTSSGGMSEERWSEVERRLVRKLDLLLLPPLWLLYVCNYLDRNNIAQAKLSTFERDLGLVGDQFNVAVSILNVGYMVMQLPSNMMLARARPSLYISAWVVLWSVVSAATAAANSFGHLLAIRFLLGFVEAPFAPGAVYLLSCWYPRRELATRQAVMLTGLPLATAFSGLIAAGVLENLEGKRWGVMAWLLTEEEEAVAIERMKRDRVSVPEREAGVFKGLLLALKDVRTWIFVFITLAGHASYGFVSFFPTIVRGFKLGSKTLTLILTAPPYLVAAVVSLLLAISSDRRHERGWHISIPQAIACVGFIITAATVNGPARYAAAFLYVCGTFTTVGIVYTWASSTLGETHEERACAIAIINPLSQLGNIMSPYFFPSSDGPRFLMANLLMLLFSVLVIVGCLGLKVMLRRANERLKSEKADAVLFTL</sequence>
<reference evidence="8" key="3">
    <citation type="submission" date="2011-03" db="EMBL/GenBank/DDBJ databases">
        <title>Annotation of Magnaporthe poae ATCC 64411.</title>
        <authorList>
            <person name="Ma L.-J."/>
            <person name="Dead R."/>
            <person name="Young S.K."/>
            <person name="Zeng Q."/>
            <person name="Gargeya S."/>
            <person name="Fitzgerald M."/>
            <person name="Haas B."/>
            <person name="Abouelleil A."/>
            <person name="Alvarado L."/>
            <person name="Arachchi H.M."/>
            <person name="Berlin A."/>
            <person name="Brown A."/>
            <person name="Chapman S.B."/>
            <person name="Chen Z."/>
            <person name="Dunbar C."/>
            <person name="Freedman E."/>
            <person name="Gearin G."/>
            <person name="Gellesch M."/>
            <person name="Goldberg J."/>
            <person name="Griggs A."/>
            <person name="Gujja S."/>
            <person name="Heiman D."/>
            <person name="Howarth C."/>
            <person name="Larson L."/>
            <person name="Lui A."/>
            <person name="MacDonald P.J.P."/>
            <person name="Mehta T."/>
            <person name="Montmayeur A."/>
            <person name="Murphy C."/>
            <person name="Neiman D."/>
            <person name="Pearson M."/>
            <person name="Priest M."/>
            <person name="Roberts A."/>
            <person name="Saif S."/>
            <person name="Shea T."/>
            <person name="Shenoy N."/>
            <person name="Sisk P."/>
            <person name="Stolte C."/>
            <person name="Sykes S."/>
            <person name="Yandava C."/>
            <person name="Wortman J."/>
            <person name="Nusbaum C."/>
            <person name="Birren B."/>
        </authorList>
    </citation>
    <scope>NUCLEOTIDE SEQUENCE</scope>
    <source>
        <strain evidence="8">ATCC 64411</strain>
    </source>
</reference>
<feature type="transmembrane region" description="Helical" evidence="7">
    <location>
        <begin position="355"/>
        <end position="375"/>
    </location>
</feature>
<evidence type="ECO:0000313" key="9">
    <source>
        <dbReference type="EnsemblFungi" id="MAPG_06239T0"/>
    </source>
</evidence>
<comment type="subcellular location">
    <subcellularLocation>
        <location evidence="1">Membrane</location>
        <topology evidence="1">Multi-pass membrane protein</topology>
    </subcellularLocation>
</comment>
<gene>
    <name evidence="8" type="ORF">MAPG_06239</name>
</gene>
<feature type="transmembrane region" description="Helical" evidence="7">
    <location>
        <begin position="299"/>
        <end position="318"/>
    </location>
</feature>
<dbReference type="SUPFAM" id="SSF103473">
    <property type="entry name" value="MFS general substrate transporter"/>
    <property type="match status" value="1"/>
</dbReference>
<dbReference type="Proteomes" id="UP000011715">
    <property type="component" value="Unassembled WGS sequence"/>
</dbReference>
<dbReference type="AlphaFoldDB" id="A0A0C4E1H8"/>
<dbReference type="GO" id="GO:0016020">
    <property type="term" value="C:membrane"/>
    <property type="evidence" value="ECO:0007669"/>
    <property type="project" value="UniProtKB-SubCell"/>
</dbReference>
<dbReference type="PANTHER" id="PTHR43791">
    <property type="entry name" value="PERMEASE-RELATED"/>
    <property type="match status" value="1"/>
</dbReference>
<evidence type="ECO:0000313" key="8">
    <source>
        <dbReference type="EMBL" id="KLU87238.1"/>
    </source>
</evidence>
<evidence type="ECO:0000256" key="4">
    <source>
        <dbReference type="ARBA" id="ARBA00022989"/>
    </source>
</evidence>
<dbReference type="STRING" id="644358.A0A0C4E1H8"/>
<evidence type="ECO:0000256" key="5">
    <source>
        <dbReference type="ARBA" id="ARBA00023136"/>
    </source>
</evidence>
<feature type="transmembrane region" description="Helical" evidence="7">
    <location>
        <begin position="416"/>
        <end position="441"/>
    </location>
</feature>
<dbReference type="InterPro" id="IPR036259">
    <property type="entry name" value="MFS_trans_sf"/>
</dbReference>
<keyword evidence="5 7" id="KW-0472">Membrane</keyword>
<dbReference type="OrthoDB" id="2250022at2759"/>
<dbReference type="Gene3D" id="1.20.1250.20">
    <property type="entry name" value="MFS general substrate transporter like domains"/>
    <property type="match status" value="2"/>
</dbReference>
<dbReference type="FunFam" id="1.20.1250.20:FF:000057">
    <property type="entry name" value="MFS general substrate transporter"/>
    <property type="match status" value="1"/>
</dbReference>
<dbReference type="InterPro" id="IPR011701">
    <property type="entry name" value="MFS"/>
</dbReference>
<keyword evidence="3 7" id="KW-0812">Transmembrane</keyword>
<reference evidence="8" key="2">
    <citation type="submission" date="2010-05" db="EMBL/GenBank/DDBJ databases">
        <title>The Genome Sequence of Magnaporthe poae strain ATCC 64411.</title>
        <authorList>
            <consortium name="The Broad Institute Genome Sequencing Platform"/>
            <consortium name="Broad Institute Genome Sequencing Center for Infectious Disease"/>
            <person name="Ma L.-J."/>
            <person name="Dead R."/>
            <person name="Young S."/>
            <person name="Zeng Q."/>
            <person name="Koehrsen M."/>
            <person name="Alvarado L."/>
            <person name="Berlin A."/>
            <person name="Chapman S.B."/>
            <person name="Chen Z."/>
            <person name="Freedman E."/>
            <person name="Gellesch M."/>
            <person name="Goldberg J."/>
            <person name="Griggs A."/>
            <person name="Gujja S."/>
            <person name="Heilman E.R."/>
            <person name="Heiman D."/>
            <person name="Hepburn T."/>
            <person name="Howarth C."/>
            <person name="Jen D."/>
            <person name="Larson L."/>
            <person name="Mehta T."/>
            <person name="Neiman D."/>
            <person name="Pearson M."/>
            <person name="Roberts A."/>
            <person name="Saif S."/>
            <person name="Shea T."/>
            <person name="Shenoy N."/>
            <person name="Sisk P."/>
            <person name="Stolte C."/>
            <person name="Sykes S."/>
            <person name="Walk T."/>
            <person name="White J."/>
            <person name="Yandava C."/>
            <person name="Haas B."/>
            <person name="Nusbaum C."/>
            <person name="Birren B."/>
        </authorList>
    </citation>
    <scope>NUCLEOTIDE SEQUENCE</scope>
    <source>
        <strain evidence="8">ATCC 64411</strain>
    </source>
</reference>
<dbReference type="Pfam" id="PF07690">
    <property type="entry name" value="MFS_1"/>
    <property type="match status" value="1"/>
</dbReference>
<evidence type="ECO:0000256" key="6">
    <source>
        <dbReference type="SAM" id="MobiDB-lite"/>
    </source>
</evidence>